<proteinExistence type="inferred from homology"/>
<accession>A0A0U1P4Z5</accession>
<dbReference type="GO" id="GO:0032196">
    <property type="term" value="P:transposition"/>
    <property type="evidence" value="ECO:0007669"/>
    <property type="project" value="UniProtKB-KW"/>
</dbReference>
<comment type="similarity">
    <text evidence="1">In the C-terminal section; belongs to the transposase 35 family.</text>
</comment>
<dbReference type="InterPro" id="IPR001959">
    <property type="entry name" value="Transposase"/>
</dbReference>
<evidence type="ECO:0000259" key="10">
    <source>
        <dbReference type="Pfam" id="PF12323"/>
    </source>
</evidence>
<dbReference type="GO" id="GO:0006310">
    <property type="term" value="P:DNA recombination"/>
    <property type="evidence" value="ECO:0007669"/>
    <property type="project" value="UniProtKB-KW"/>
</dbReference>
<dbReference type="STRING" id="1499688.BN000_05273"/>
<evidence type="ECO:0000256" key="6">
    <source>
        <dbReference type="ARBA" id="ARBA00023125"/>
    </source>
</evidence>
<dbReference type="PANTHER" id="PTHR30405:SF25">
    <property type="entry name" value="RNA-GUIDED DNA ENDONUCLEASE INSQ-RELATED"/>
    <property type="match status" value="1"/>
</dbReference>
<dbReference type="InterPro" id="IPR021027">
    <property type="entry name" value="Transposase_put_HTH"/>
</dbReference>
<dbReference type="OrthoDB" id="56768at2"/>
<evidence type="ECO:0000313" key="11">
    <source>
        <dbReference type="EMBL" id="CRK85201.1"/>
    </source>
</evidence>
<organism evidence="11 12">
    <name type="scientific">Neobacillus massiliamazoniensis</name>
    <dbReference type="NCBI Taxonomy" id="1499688"/>
    <lineage>
        <taxon>Bacteria</taxon>
        <taxon>Bacillati</taxon>
        <taxon>Bacillota</taxon>
        <taxon>Bacilli</taxon>
        <taxon>Bacillales</taxon>
        <taxon>Bacillaceae</taxon>
        <taxon>Neobacillus</taxon>
    </lineage>
</organism>
<dbReference type="EMBL" id="CVRB01000007">
    <property type="protein sequence ID" value="CRK85201.1"/>
    <property type="molecule type" value="Genomic_DNA"/>
</dbReference>
<sequence length="391" mass="45037">MLVHKAYKFRLYPNKKQIELINKTIGCSRFVFNFFLGKQKERDAYWYIVEEMKQNGQLTSNNWKGQYLNKYETIKSLPELKKHYPFLKEVDSIALQKSVENLSDSYVRYYKKQNQQPRFKSKKNKVQSYTTKYTNNNIAVFDQHIKLPKLGLVRFAKSREVEGRILSATIRRNPSGKYFVSLATETEVAALPKTNSAIGVDVGLKDFVILSNGTIYSNPKFFRTLEGKLAKAQQMMSRRTIGGSNWYKAKRKVARIYEKIANARKDYLDKISTEIVKNHDVIGMEDLSVSNMMKNHHLAKAISEVSWSQFKSMMEYKAKWYGKQVVTVAKNFASSQLCSCCGYQNKDVKNLGLREWECPKCHTHHNRDINAGINLKNEAVKLLTAGTAGIA</sequence>
<dbReference type="InterPro" id="IPR053522">
    <property type="entry name" value="RNA-guided_endonuclease_TnpB"/>
</dbReference>
<evidence type="ECO:0000256" key="5">
    <source>
        <dbReference type="ARBA" id="ARBA00022833"/>
    </source>
</evidence>
<keyword evidence="6" id="KW-0238">DNA-binding</keyword>
<protein>
    <submittedName>
        <fullName evidence="11">Transposase</fullName>
    </submittedName>
</protein>
<dbReference type="Pfam" id="PF01385">
    <property type="entry name" value="OrfB_IS605"/>
    <property type="match status" value="1"/>
</dbReference>
<dbReference type="AlphaFoldDB" id="A0A0U1P4Z5"/>
<dbReference type="GO" id="GO:0046872">
    <property type="term" value="F:metal ion binding"/>
    <property type="evidence" value="ECO:0007669"/>
    <property type="project" value="UniProtKB-KW"/>
</dbReference>
<evidence type="ECO:0000313" key="12">
    <source>
        <dbReference type="Proteomes" id="UP000199087"/>
    </source>
</evidence>
<evidence type="ECO:0000259" key="8">
    <source>
        <dbReference type="Pfam" id="PF01385"/>
    </source>
</evidence>
<dbReference type="InterPro" id="IPR010095">
    <property type="entry name" value="Cas12f1-like_TNB"/>
</dbReference>
<feature type="domain" description="Cas12f1-like TNB" evidence="9">
    <location>
        <begin position="307"/>
        <end position="375"/>
    </location>
</feature>
<dbReference type="PANTHER" id="PTHR30405">
    <property type="entry name" value="TRANSPOSASE"/>
    <property type="match status" value="1"/>
</dbReference>
<feature type="domain" description="Probable transposase IS891/IS1136/IS1341" evidence="8">
    <location>
        <begin position="184"/>
        <end position="295"/>
    </location>
</feature>
<dbReference type="NCBIfam" id="TIGR01766">
    <property type="entry name" value="IS200/IS605 family accessory protein TnpB-like domain"/>
    <property type="match status" value="1"/>
</dbReference>
<name>A0A0U1P4Z5_9BACI</name>
<dbReference type="GO" id="GO:0003677">
    <property type="term" value="F:DNA binding"/>
    <property type="evidence" value="ECO:0007669"/>
    <property type="project" value="UniProtKB-KW"/>
</dbReference>
<evidence type="ECO:0000256" key="3">
    <source>
        <dbReference type="ARBA" id="ARBA00022578"/>
    </source>
</evidence>
<dbReference type="InterPro" id="IPR051399">
    <property type="entry name" value="RNA-guided_DNA_endo/Transpos"/>
</dbReference>
<evidence type="ECO:0000256" key="4">
    <source>
        <dbReference type="ARBA" id="ARBA00022723"/>
    </source>
</evidence>
<gene>
    <name evidence="11" type="ORF">BN000_05273</name>
</gene>
<feature type="domain" description="Transposase putative helix-turn-helix" evidence="10">
    <location>
        <begin position="1"/>
        <end position="42"/>
    </location>
</feature>
<dbReference type="NCBIfam" id="NF038281">
    <property type="entry name" value="IS200_TnpB"/>
    <property type="match status" value="1"/>
</dbReference>
<evidence type="ECO:0000259" key="9">
    <source>
        <dbReference type="Pfam" id="PF07282"/>
    </source>
</evidence>
<comment type="similarity">
    <text evidence="2">In the N-terminal section; belongs to the transposase 2 family.</text>
</comment>
<evidence type="ECO:0000256" key="2">
    <source>
        <dbReference type="ARBA" id="ARBA00011044"/>
    </source>
</evidence>
<dbReference type="NCBIfam" id="NF040570">
    <property type="entry name" value="guided_TnpB"/>
    <property type="match status" value="1"/>
</dbReference>
<dbReference type="Proteomes" id="UP000199087">
    <property type="component" value="Unassembled WGS sequence"/>
</dbReference>
<evidence type="ECO:0000256" key="7">
    <source>
        <dbReference type="ARBA" id="ARBA00023172"/>
    </source>
</evidence>
<keyword evidence="5" id="KW-0862">Zinc</keyword>
<keyword evidence="7" id="KW-0233">DNA recombination</keyword>
<dbReference type="Pfam" id="PF12323">
    <property type="entry name" value="HTH_OrfB_IS605"/>
    <property type="match status" value="1"/>
</dbReference>
<dbReference type="Pfam" id="PF07282">
    <property type="entry name" value="Cas12f1-like_TNB"/>
    <property type="match status" value="1"/>
</dbReference>
<keyword evidence="3" id="KW-0815">Transposition</keyword>
<reference evidence="12" key="1">
    <citation type="submission" date="2015-05" db="EMBL/GenBank/DDBJ databases">
        <authorList>
            <person name="Urmite Genomes"/>
        </authorList>
    </citation>
    <scope>NUCLEOTIDE SEQUENCE [LARGE SCALE GENOMIC DNA]</scope>
    <source>
        <strain evidence="12">LF1</strain>
    </source>
</reference>
<dbReference type="RefSeq" id="WP_090640023.1">
    <property type="nucleotide sequence ID" value="NZ_CVRB01000007.1"/>
</dbReference>
<keyword evidence="12" id="KW-1185">Reference proteome</keyword>
<keyword evidence="4" id="KW-0479">Metal-binding</keyword>
<evidence type="ECO:0000256" key="1">
    <source>
        <dbReference type="ARBA" id="ARBA00008761"/>
    </source>
</evidence>